<evidence type="ECO:0000256" key="1">
    <source>
        <dbReference type="ARBA" id="ARBA00003907"/>
    </source>
</evidence>
<reference evidence="7 8" key="1">
    <citation type="submission" date="2016-06" db="EMBL/GenBank/DDBJ databases">
        <authorList>
            <person name="Kjaerup R.B."/>
            <person name="Dalgaard T.S."/>
            <person name="Juul-Madsen H.R."/>
        </authorList>
    </citation>
    <scope>NUCLEOTIDE SEQUENCE [LARGE SCALE GENOMIC DNA]</scope>
    <source>
        <strain evidence="7 8">E152</strain>
    </source>
</reference>
<protein>
    <recommendedName>
        <fullName evidence="6">S-adenosyl-L-methionine-dependent methyltransferase</fullName>
        <ecNumber evidence="6">2.1.1.-</ecNumber>
    </recommendedName>
</protein>
<dbReference type="Gene3D" id="3.40.50.150">
    <property type="entry name" value="Vaccinia Virus protein VP39"/>
    <property type="match status" value="1"/>
</dbReference>
<keyword evidence="3 6" id="KW-0489">Methyltransferase</keyword>
<evidence type="ECO:0000256" key="3">
    <source>
        <dbReference type="ARBA" id="ARBA00022603"/>
    </source>
</evidence>
<dbReference type="SUPFAM" id="SSF53335">
    <property type="entry name" value="S-adenosyl-L-methionine-dependent methyltransferases"/>
    <property type="match status" value="1"/>
</dbReference>
<keyword evidence="4 7" id="KW-0808">Transferase</keyword>
<accession>A0A1A2T4A1</accession>
<dbReference type="FunFam" id="3.40.50.150:FF:000152">
    <property type="entry name" value="S-adenosyl-L-methionine-dependent methyltransferase"/>
    <property type="match status" value="1"/>
</dbReference>
<sequence length="320" mass="35251">MARTDDDSWEITESVGATALGVAAARAAETESENPLISDPFARVFLQAAGEGMWDWFAAPNLPAQIAELEPDLKPRMQGMVDYMAARTAFFDKFFLDAVGAGVRQVVILAAGLDSRAWRLPFREDGPDATTVYELDQPRVLDFKAATLRDKGAQPTCKLVNVPVDLRHDWPSALQQAGFDASAPSVWSAEGLLPFLPAAAQELLFDRVQALSAPGSRIAVEAPGPDFLDEEARNRQRQTMQRVRDLMAELDPERDIPDVQDLWYFEEREDVGDWLGRHGWEVTVTPAPELMAGYGRRPPQGIDDATPQTLFVAAQRTGGN</sequence>
<name>A0A1A2TXC1_MYCNT</name>
<comment type="similarity">
    <text evidence="2 6">Belongs to the UPF0677 family.</text>
</comment>
<evidence type="ECO:0000256" key="4">
    <source>
        <dbReference type="ARBA" id="ARBA00022679"/>
    </source>
</evidence>
<keyword evidence="5 6" id="KW-0949">S-adenosyl-L-methionine</keyword>
<gene>
    <name evidence="7" type="ORF">A5683_01455</name>
</gene>
<dbReference type="GO" id="GO:0032259">
    <property type="term" value="P:methylation"/>
    <property type="evidence" value="ECO:0007669"/>
    <property type="project" value="UniProtKB-KW"/>
</dbReference>
<dbReference type="AlphaFoldDB" id="A0A1A2TXC1"/>
<proteinExistence type="inferred from homology"/>
<evidence type="ECO:0000313" key="8">
    <source>
        <dbReference type="Proteomes" id="UP000092389"/>
    </source>
</evidence>
<evidence type="ECO:0000313" key="7">
    <source>
        <dbReference type="EMBL" id="OBH81006.1"/>
    </source>
</evidence>
<evidence type="ECO:0000256" key="6">
    <source>
        <dbReference type="RuleBase" id="RU362030"/>
    </source>
</evidence>
<dbReference type="EMBL" id="LZJU01000013">
    <property type="protein sequence ID" value="OBH81006.1"/>
    <property type="molecule type" value="Genomic_DNA"/>
</dbReference>
<dbReference type="InterPro" id="IPR029063">
    <property type="entry name" value="SAM-dependent_MTases_sf"/>
</dbReference>
<dbReference type="InterPro" id="IPR011610">
    <property type="entry name" value="SAM_mthyl_Trfase_ML2640-like"/>
</dbReference>
<dbReference type="InterPro" id="IPR007213">
    <property type="entry name" value="Ppm1/Ppm2/Tcmp"/>
</dbReference>
<dbReference type="NCBIfam" id="TIGR00027">
    <property type="entry name" value="mthyl_TIGR00027"/>
    <property type="match status" value="1"/>
</dbReference>
<dbReference type="PANTHER" id="PTHR43619">
    <property type="entry name" value="S-ADENOSYL-L-METHIONINE-DEPENDENT METHYLTRANSFERASE YKTD-RELATED"/>
    <property type="match status" value="1"/>
</dbReference>
<comment type="caution">
    <text evidence="7">The sequence shown here is derived from an EMBL/GenBank/DDBJ whole genome shotgun (WGS) entry which is preliminary data.</text>
</comment>
<dbReference type="EC" id="2.1.1.-" evidence="6"/>
<comment type="function">
    <text evidence="1 6">Exhibits S-adenosyl-L-methionine-dependent methyltransferase activity.</text>
</comment>
<dbReference type="Proteomes" id="UP000092389">
    <property type="component" value="Unassembled WGS sequence"/>
</dbReference>
<dbReference type="RefSeq" id="WP_067837286.1">
    <property type="nucleotide sequence ID" value="NZ_LZJP01000128.1"/>
</dbReference>
<dbReference type="Pfam" id="PF04072">
    <property type="entry name" value="LCM"/>
    <property type="match status" value="1"/>
</dbReference>
<evidence type="ECO:0000256" key="5">
    <source>
        <dbReference type="ARBA" id="ARBA00022691"/>
    </source>
</evidence>
<dbReference type="OrthoDB" id="9806164at2"/>
<organism evidence="7 8">
    <name type="scientific">Mycobacterium mantenii</name>
    <dbReference type="NCBI Taxonomy" id="560555"/>
    <lineage>
        <taxon>Bacteria</taxon>
        <taxon>Bacillati</taxon>
        <taxon>Actinomycetota</taxon>
        <taxon>Actinomycetes</taxon>
        <taxon>Mycobacteriales</taxon>
        <taxon>Mycobacteriaceae</taxon>
        <taxon>Mycobacterium</taxon>
        <taxon>Mycobacterium avium complex (MAC)</taxon>
    </lineage>
</organism>
<evidence type="ECO:0000256" key="2">
    <source>
        <dbReference type="ARBA" id="ARBA00008138"/>
    </source>
</evidence>
<accession>A0A1A2TXC1</accession>
<dbReference type="GO" id="GO:0008168">
    <property type="term" value="F:methyltransferase activity"/>
    <property type="evidence" value="ECO:0007669"/>
    <property type="project" value="UniProtKB-UniRule"/>
</dbReference>
<dbReference type="PANTHER" id="PTHR43619:SF2">
    <property type="entry name" value="S-ADENOSYL-L-METHIONINE-DEPENDENT METHYLTRANSFERASES SUPERFAMILY PROTEIN"/>
    <property type="match status" value="1"/>
</dbReference>